<comment type="catalytic activity">
    <reaction evidence="10">
        <text>phosphate(in) + H(+)(in) = phosphate(out) + H(+)(out)</text>
        <dbReference type="Rhea" id="RHEA:29939"/>
        <dbReference type="ChEBI" id="CHEBI:15378"/>
        <dbReference type="ChEBI" id="CHEBI:43474"/>
    </reaction>
</comment>
<protein>
    <recommendedName>
        <fullName evidence="11">Phosphate transporter</fullName>
    </recommendedName>
</protein>
<evidence type="ECO:0000313" key="12">
    <source>
        <dbReference type="EMBL" id="BAN50705.1"/>
    </source>
</evidence>
<keyword evidence="9 11" id="KW-0472">Membrane</keyword>
<keyword evidence="6 11" id="KW-0812">Transmembrane</keyword>
<feature type="transmembrane region" description="Helical" evidence="11">
    <location>
        <begin position="148"/>
        <end position="170"/>
    </location>
</feature>
<dbReference type="PANTHER" id="PTHR11101:SF65">
    <property type="entry name" value="LOW-AFFINITY INORGANIC PHOSPHATE TRANSPORTER PITA-RELATED"/>
    <property type="match status" value="1"/>
</dbReference>
<feature type="transmembrane region" description="Helical" evidence="11">
    <location>
        <begin position="516"/>
        <end position="537"/>
    </location>
</feature>
<feature type="transmembrane region" description="Helical" evidence="11">
    <location>
        <begin position="109"/>
        <end position="136"/>
    </location>
</feature>
<evidence type="ECO:0000256" key="9">
    <source>
        <dbReference type="ARBA" id="ARBA00023136"/>
    </source>
</evidence>
<dbReference type="GO" id="GO:0015293">
    <property type="term" value="F:symporter activity"/>
    <property type="evidence" value="ECO:0007669"/>
    <property type="project" value="UniProtKB-KW"/>
</dbReference>
<evidence type="ECO:0000256" key="5">
    <source>
        <dbReference type="ARBA" id="ARBA00022592"/>
    </source>
</evidence>
<comment type="similarity">
    <text evidence="2">Belongs to the inorganic phosphate transporter (PiT) (TC 2.A.20) family. Pit subfamily.</text>
</comment>
<keyword evidence="8 11" id="KW-1133">Transmembrane helix</keyword>
<evidence type="ECO:0000256" key="7">
    <source>
        <dbReference type="ARBA" id="ARBA00022847"/>
    </source>
</evidence>
<accession>S6ANU1</accession>
<feature type="transmembrane region" description="Helical" evidence="11">
    <location>
        <begin position="69"/>
        <end position="89"/>
    </location>
</feature>
<dbReference type="GO" id="GO:0005315">
    <property type="term" value="F:phosphate transmembrane transporter activity"/>
    <property type="evidence" value="ECO:0007669"/>
    <property type="project" value="InterPro"/>
</dbReference>
<proteinExistence type="inferred from homology"/>
<sequence>MLDRYLILESLRAARLSRMPVNPVLRERASPLGHLLFFLLLGAGLAYTFGSLALEVFAQGGELPLNGALLVLALALLTALGFEFINGFHDTANAVATVIYTNALPPQTAVVWSGCWNLMGVLFSSGAVAFGIVTLLPLDLLLKVDSDAGLAMIGALLGASILWNLGTWWLGLPVSSSHTLIGSIVGVGLAHGALSGELGLSGSAWSQLVKVGYAMLLSPLVGFLGAALLLLSLRALVRQRALFSAPEGRTPPPLGIRALLILTCTGVSFAHGSNDGQKGIGLIMLVLAALLPLSFAIDRGLTQAEVQTLGELARQAEVQVRRQGPGDAPTDPRQVLADYQREQRLTPEVLPALATQLHDIGERLGGHRDLASLSGEQALALRAELYLTVETIRQLNLSKGIFDIESWSTLQALRESSLDAIQFIPTWVKVAVAMALGLGTLVGWRRIVTTVGEGIGRKPMTYAQGASAQLTAMLTIGAADYFGLPVSTTQVLSSGVAGTMTANGSGLQWQTIRNMLLAWVLTLPASLALAATLYWTLRVLI</sequence>
<keyword evidence="3 11" id="KW-0813">Transport</keyword>
<gene>
    <name evidence="12" type="ORF">PCA10_49730</name>
</gene>
<dbReference type="EMBL" id="AP013068">
    <property type="protein sequence ID" value="BAN50705.1"/>
    <property type="molecule type" value="Genomic_DNA"/>
</dbReference>
<evidence type="ECO:0000256" key="4">
    <source>
        <dbReference type="ARBA" id="ARBA00022475"/>
    </source>
</evidence>
<dbReference type="GO" id="GO:0005886">
    <property type="term" value="C:plasma membrane"/>
    <property type="evidence" value="ECO:0007669"/>
    <property type="project" value="UniProtKB-SubCell"/>
</dbReference>
<dbReference type="AlphaFoldDB" id="S6ANU1"/>
<evidence type="ECO:0000256" key="11">
    <source>
        <dbReference type="RuleBase" id="RU363058"/>
    </source>
</evidence>
<evidence type="ECO:0000313" key="13">
    <source>
        <dbReference type="Proteomes" id="UP000015503"/>
    </source>
</evidence>
<dbReference type="Pfam" id="PF01384">
    <property type="entry name" value="PHO4"/>
    <property type="match status" value="1"/>
</dbReference>
<name>S6ANU1_METRE</name>
<dbReference type="GO" id="GO:0035435">
    <property type="term" value="P:phosphate ion transmembrane transport"/>
    <property type="evidence" value="ECO:0007669"/>
    <property type="project" value="TreeGrafter"/>
</dbReference>
<evidence type="ECO:0000256" key="3">
    <source>
        <dbReference type="ARBA" id="ARBA00022448"/>
    </source>
</evidence>
<keyword evidence="5 11" id="KW-0592">Phosphate transport</keyword>
<keyword evidence="13" id="KW-1185">Reference proteome</keyword>
<reference evidence="12 13" key="1">
    <citation type="journal article" date="2013" name="Genome Announc.">
        <title>Complete Genome Sequence of the Carbazole Degrader Pseudomonas resinovorans Strain CA10 (NBRC 106553).</title>
        <authorList>
            <person name="Shintani M."/>
            <person name="Hosoyama A."/>
            <person name="Ohji S."/>
            <person name="Tsuchikane K."/>
            <person name="Takarada H."/>
            <person name="Yamazoe A."/>
            <person name="Fujita N."/>
            <person name="Nojiri H."/>
        </authorList>
    </citation>
    <scope>NUCLEOTIDE SEQUENCE [LARGE SCALE GENOMIC DNA]</scope>
    <source>
        <strain evidence="12 13">NBRC 106553</strain>
    </source>
</reference>
<dbReference type="KEGG" id="pre:PCA10_49730"/>
<feature type="transmembrane region" description="Helical" evidence="11">
    <location>
        <begin position="254"/>
        <end position="273"/>
    </location>
</feature>
<dbReference type="STRING" id="1245471.PCA10_49730"/>
<dbReference type="Proteomes" id="UP000015503">
    <property type="component" value="Chromosome"/>
</dbReference>
<dbReference type="HOGENOM" id="CLU_015355_4_0_6"/>
<evidence type="ECO:0000256" key="6">
    <source>
        <dbReference type="ARBA" id="ARBA00022692"/>
    </source>
</evidence>
<feature type="transmembrane region" description="Helical" evidence="11">
    <location>
        <begin position="211"/>
        <end position="233"/>
    </location>
</feature>
<keyword evidence="7" id="KW-0769">Symport</keyword>
<dbReference type="eggNOG" id="COG0306">
    <property type="taxonomic scope" value="Bacteria"/>
</dbReference>
<evidence type="ECO:0000256" key="8">
    <source>
        <dbReference type="ARBA" id="ARBA00022989"/>
    </source>
</evidence>
<dbReference type="InterPro" id="IPR001204">
    <property type="entry name" value="Phos_transporter"/>
</dbReference>
<dbReference type="PATRIC" id="fig|1245471.3.peg.5038"/>
<feature type="transmembrane region" description="Helical" evidence="11">
    <location>
        <begin position="35"/>
        <end position="57"/>
    </location>
</feature>
<feature type="transmembrane region" description="Helical" evidence="11">
    <location>
        <begin position="279"/>
        <end position="297"/>
    </location>
</feature>
<evidence type="ECO:0000256" key="10">
    <source>
        <dbReference type="ARBA" id="ARBA00047348"/>
    </source>
</evidence>
<keyword evidence="4" id="KW-1003">Cell membrane</keyword>
<evidence type="ECO:0000256" key="1">
    <source>
        <dbReference type="ARBA" id="ARBA00004651"/>
    </source>
</evidence>
<evidence type="ECO:0000256" key="2">
    <source>
        <dbReference type="ARBA" id="ARBA00005342"/>
    </source>
</evidence>
<organism evidence="12 13">
    <name type="scientific">Metapseudomonas resinovorans NBRC 106553</name>
    <dbReference type="NCBI Taxonomy" id="1245471"/>
    <lineage>
        <taxon>Bacteria</taxon>
        <taxon>Pseudomonadati</taxon>
        <taxon>Pseudomonadota</taxon>
        <taxon>Gammaproteobacteria</taxon>
        <taxon>Pseudomonadales</taxon>
        <taxon>Pseudomonadaceae</taxon>
        <taxon>Metapseudomonas</taxon>
    </lineage>
</organism>
<dbReference type="PANTHER" id="PTHR11101">
    <property type="entry name" value="PHOSPHATE TRANSPORTER"/>
    <property type="match status" value="1"/>
</dbReference>
<comment type="subcellular location">
    <subcellularLocation>
        <location evidence="1">Cell membrane</location>
        <topology evidence="1">Multi-pass membrane protein</topology>
    </subcellularLocation>
    <subcellularLocation>
        <location evidence="11">Membrane</location>
        <topology evidence="11">Multi-pass membrane protein</topology>
    </subcellularLocation>
</comment>